<feature type="non-terminal residue" evidence="1">
    <location>
        <position position="1"/>
    </location>
</feature>
<accession>A0A921GLW8</accession>
<dbReference type="EMBL" id="DYWO01000157">
    <property type="protein sequence ID" value="HJF49200.1"/>
    <property type="molecule type" value="Genomic_DNA"/>
</dbReference>
<protein>
    <submittedName>
        <fullName evidence="1">Uroporphyrinogen-III C-methyltransferase</fullName>
    </submittedName>
</protein>
<dbReference type="SUPFAM" id="SSF53800">
    <property type="entry name" value="Chelatase"/>
    <property type="match status" value="1"/>
</dbReference>
<gene>
    <name evidence="1" type="ORF">K8W24_05285</name>
</gene>
<proteinExistence type="predicted"/>
<organism evidence="1 2">
    <name type="scientific">Brachybacterium paraconglomeratum</name>
    <dbReference type="NCBI Taxonomy" id="173362"/>
    <lineage>
        <taxon>Bacteria</taxon>
        <taxon>Bacillati</taxon>
        <taxon>Actinomycetota</taxon>
        <taxon>Actinomycetes</taxon>
        <taxon>Micrococcales</taxon>
        <taxon>Dermabacteraceae</taxon>
        <taxon>Brachybacterium</taxon>
    </lineage>
</organism>
<name>A0A921GLW8_9MICO</name>
<comment type="caution">
    <text evidence="1">The sequence shown here is derived from an EMBL/GenBank/DDBJ whole genome shotgun (WGS) entry which is preliminary data.</text>
</comment>
<reference evidence="1" key="2">
    <citation type="submission" date="2021-09" db="EMBL/GenBank/DDBJ databases">
        <authorList>
            <person name="Gilroy R."/>
        </authorList>
    </citation>
    <scope>NUCLEOTIDE SEQUENCE</scope>
    <source>
        <strain evidence="1">1647</strain>
    </source>
</reference>
<evidence type="ECO:0000313" key="2">
    <source>
        <dbReference type="Proteomes" id="UP000775129"/>
    </source>
</evidence>
<sequence length="97" mass="9870">GVAQVEEMALLLSEQLGREVSTGYAYAASPPVADAVVAAREDLADGARVVVASYVLAPGHFHDLVAAAGADVVTAPLGDHELVAEIALERYEAALGA</sequence>
<dbReference type="Gene3D" id="3.40.50.1400">
    <property type="match status" value="1"/>
</dbReference>
<evidence type="ECO:0000313" key="1">
    <source>
        <dbReference type="EMBL" id="HJF49200.1"/>
    </source>
</evidence>
<dbReference type="Proteomes" id="UP000775129">
    <property type="component" value="Unassembled WGS sequence"/>
</dbReference>
<dbReference type="AlphaFoldDB" id="A0A921GLW8"/>
<reference evidence="1" key="1">
    <citation type="journal article" date="2021" name="PeerJ">
        <title>Extensive microbial diversity within the chicken gut microbiome revealed by metagenomics and culture.</title>
        <authorList>
            <person name="Gilroy R."/>
            <person name="Ravi A."/>
            <person name="Getino M."/>
            <person name="Pursley I."/>
            <person name="Horton D.L."/>
            <person name="Alikhan N.F."/>
            <person name="Baker D."/>
            <person name="Gharbi K."/>
            <person name="Hall N."/>
            <person name="Watson M."/>
            <person name="Adriaenssens E.M."/>
            <person name="Foster-Nyarko E."/>
            <person name="Jarju S."/>
            <person name="Secka A."/>
            <person name="Antonio M."/>
            <person name="Oren A."/>
            <person name="Chaudhuri R.R."/>
            <person name="La Ragione R."/>
            <person name="Hildebrand F."/>
            <person name="Pallen M.J."/>
        </authorList>
    </citation>
    <scope>NUCLEOTIDE SEQUENCE</scope>
    <source>
        <strain evidence="1">1647</strain>
    </source>
</reference>